<evidence type="ECO:0000256" key="3">
    <source>
        <dbReference type="ARBA" id="ARBA00022723"/>
    </source>
</evidence>
<evidence type="ECO:0000256" key="1">
    <source>
        <dbReference type="ARBA" id="ARBA00009175"/>
    </source>
</evidence>
<dbReference type="SUPFAM" id="SSF53850">
    <property type="entry name" value="Periplasmic binding protein-like II"/>
    <property type="match status" value="1"/>
</dbReference>
<dbReference type="PROSITE" id="PS51257">
    <property type="entry name" value="PROKAR_LIPOPROTEIN"/>
    <property type="match status" value="1"/>
</dbReference>
<proteinExistence type="inferred from homology"/>
<keyword evidence="2 5" id="KW-0500">Molybdenum</keyword>
<dbReference type="RefSeq" id="WP_011244827.1">
    <property type="nucleotide sequence ID" value="NC_006576.1"/>
</dbReference>
<name>A0A0H3K635_SYNP6</name>
<feature type="binding site" evidence="5">
    <location>
        <position position="78"/>
    </location>
    <ligand>
        <name>molybdate</name>
        <dbReference type="ChEBI" id="CHEBI:36264"/>
    </ligand>
</feature>
<dbReference type="FunFam" id="3.40.190.10:FF:000035">
    <property type="entry name" value="Molybdate ABC transporter substrate-binding protein"/>
    <property type="match status" value="1"/>
</dbReference>
<dbReference type="InterPro" id="IPR005950">
    <property type="entry name" value="ModA"/>
</dbReference>
<dbReference type="CDD" id="cd13537">
    <property type="entry name" value="PBP2_YvgL_like"/>
    <property type="match status" value="1"/>
</dbReference>
<dbReference type="GO" id="GO:0030973">
    <property type="term" value="F:molybdate ion binding"/>
    <property type="evidence" value="ECO:0007669"/>
    <property type="project" value="TreeGrafter"/>
</dbReference>
<protein>
    <submittedName>
        <fullName evidence="6">Molybdate-binding periplasmic protein</fullName>
    </submittedName>
</protein>
<reference evidence="6 7" key="1">
    <citation type="journal article" date="2007" name="Photosyn. Res.">
        <title>Complete nucleotide sequence of the freshwater unicellular cyanobacterium Synechococcus elongatus PCC 6301 chromosome: gene content and organization.</title>
        <authorList>
            <person name="Sugita C."/>
            <person name="Ogata K."/>
            <person name="Shikata M."/>
            <person name="Jikuya H."/>
            <person name="Takano J."/>
            <person name="Furumichi M."/>
            <person name="Kanehisa M."/>
            <person name="Omata T."/>
            <person name="Sugiura M."/>
            <person name="Sugita M."/>
        </authorList>
    </citation>
    <scope>NUCLEOTIDE SEQUENCE [LARGE SCALE GENOMIC DNA]</scope>
    <source>
        <strain evidence="7">ATCC 27144 / PCC 6301 / SAUG 1402/1</strain>
    </source>
</reference>
<dbReference type="PIRSF" id="PIRSF004846">
    <property type="entry name" value="ModA"/>
    <property type="match status" value="1"/>
</dbReference>
<dbReference type="PANTHER" id="PTHR30632:SF0">
    <property type="entry name" value="SULFATE-BINDING PROTEIN"/>
    <property type="match status" value="1"/>
</dbReference>
<feature type="binding site" evidence="5">
    <location>
        <position position="205"/>
    </location>
    <ligand>
        <name>molybdate</name>
        <dbReference type="ChEBI" id="CHEBI:36264"/>
    </ligand>
</feature>
<evidence type="ECO:0000256" key="2">
    <source>
        <dbReference type="ARBA" id="ARBA00022505"/>
    </source>
</evidence>
<dbReference type="eggNOG" id="COG0725">
    <property type="taxonomic scope" value="Bacteria"/>
</dbReference>
<dbReference type="InterPro" id="IPR041879">
    <property type="entry name" value="YvgL-like_PBP2"/>
</dbReference>
<accession>A0A0H3K635</accession>
<dbReference type="NCBIfam" id="TIGR01256">
    <property type="entry name" value="modA"/>
    <property type="match status" value="1"/>
</dbReference>
<feature type="binding site" evidence="5">
    <location>
        <position position="187"/>
    </location>
    <ligand>
        <name>molybdate</name>
        <dbReference type="ChEBI" id="CHEBI:36264"/>
    </ligand>
</feature>
<gene>
    <name evidence="6" type="primary">modA</name>
    <name evidence="6" type="ordered locus">syc2517_d</name>
</gene>
<keyword evidence="4" id="KW-0732">Signal</keyword>
<dbReference type="GO" id="GO:0046872">
    <property type="term" value="F:metal ion binding"/>
    <property type="evidence" value="ECO:0007669"/>
    <property type="project" value="UniProtKB-KW"/>
</dbReference>
<comment type="similarity">
    <text evidence="1">Belongs to the bacterial solute-binding protein ModA family.</text>
</comment>
<dbReference type="Pfam" id="PF13531">
    <property type="entry name" value="SBP_bac_11"/>
    <property type="match status" value="1"/>
</dbReference>
<keyword evidence="3 5" id="KW-0479">Metal-binding</keyword>
<dbReference type="KEGG" id="syc:syc2517_d"/>
<dbReference type="GeneID" id="72430435"/>
<dbReference type="GO" id="GO:1901359">
    <property type="term" value="F:tungstate binding"/>
    <property type="evidence" value="ECO:0007669"/>
    <property type="project" value="UniProtKB-ARBA"/>
</dbReference>
<dbReference type="AlphaFoldDB" id="A0A0H3K635"/>
<feature type="binding site" evidence="5">
    <location>
        <position position="50"/>
    </location>
    <ligand>
        <name>molybdate</name>
        <dbReference type="ChEBI" id="CHEBI:36264"/>
    </ligand>
</feature>
<dbReference type="Proteomes" id="UP000001175">
    <property type="component" value="Chromosome"/>
</dbReference>
<sequence length="271" mass="29037">MGAQRWRYGLLAGLVAIACTIGFPPFLSLLAPQLSPPAKGSELLVAAAASLQNPLQEITTLESVDAPKMTVRYTFAASGALQRQIEQGAPIDVFISAAQKPMQLLQKQGLVLPETQTELLTNQLVLIVPKIADSNITSFQDLLKPTIQRLAIGEPRSVPAGQYAIEVLQNLGILDQLQSKLVLSNNVKAVLTAVETGNVDAGIVYLTDAQGSNQVIVTCTADPELHSHIIYPVAVLRSSQSIPQAKQYLKFLKGELAQAVFKRYGFGVPAA</sequence>
<evidence type="ECO:0000256" key="4">
    <source>
        <dbReference type="ARBA" id="ARBA00022729"/>
    </source>
</evidence>
<dbReference type="PANTHER" id="PTHR30632">
    <property type="entry name" value="MOLYBDATE-BINDING PERIPLASMIC PROTEIN"/>
    <property type="match status" value="1"/>
</dbReference>
<evidence type="ECO:0000313" key="7">
    <source>
        <dbReference type="Proteomes" id="UP000001175"/>
    </source>
</evidence>
<dbReference type="InterPro" id="IPR050682">
    <property type="entry name" value="ModA/WtpA"/>
</dbReference>
<feature type="binding site" evidence="5">
    <location>
        <position position="160"/>
    </location>
    <ligand>
        <name>molybdate</name>
        <dbReference type="ChEBI" id="CHEBI:36264"/>
    </ligand>
</feature>
<dbReference type="EMBL" id="AP008231">
    <property type="protein sequence ID" value="BAD80707.1"/>
    <property type="molecule type" value="Genomic_DNA"/>
</dbReference>
<evidence type="ECO:0000256" key="5">
    <source>
        <dbReference type="PIRSR" id="PIRSR004846-1"/>
    </source>
</evidence>
<dbReference type="Gene3D" id="3.40.190.10">
    <property type="entry name" value="Periplasmic binding protein-like II"/>
    <property type="match status" value="2"/>
</dbReference>
<dbReference type="GO" id="GO:0015689">
    <property type="term" value="P:molybdate ion transport"/>
    <property type="evidence" value="ECO:0007669"/>
    <property type="project" value="InterPro"/>
</dbReference>
<evidence type="ECO:0000313" key="6">
    <source>
        <dbReference type="EMBL" id="BAD80707.1"/>
    </source>
</evidence>
<organism evidence="6 7">
    <name type="scientific">Synechococcus sp. (strain ATCC 27144 / PCC 6301 / SAUG 1402/1)</name>
    <name type="common">Anacystis nidulans</name>
    <dbReference type="NCBI Taxonomy" id="269084"/>
    <lineage>
        <taxon>Bacteria</taxon>
        <taxon>Bacillati</taxon>
        <taxon>Cyanobacteriota</taxon>
        <taxon>Cyanophyceae</taxon>
        <taxon>Synechococcales</taxon>
        <taxon>Synechococcaceae</taxon>
        <taxon>Synechococcus</taxon>
    </lineage>
</organism>